<organism evidence="1 2">
    <name type="scientific">Phaeobacter gallaeciensis</name>
    <dbReference type="NCBI Taxonomy" id="60890"/>
    <lineage>
        <taxon>Bacteria</taxon>
        <taxon>Pseudomonadati</taxon>
        <taxon>Pseudomonadota</taxon>
        <taxon>Alphaproteobacteria</taxon>
        <taxon>Rhodobacterales</taxon>
        <taxon>Roseobacteraceae</taxon>
        <taxon>Phaeobacter</taxon>
    </lineage>
</organism>
<dbReference type="RefSeq" id="WP_274838925.1">
    <property type="nucleotide sequence ID" value="NZ_JARCJE010000039.1"/>
</dbReference>
<name>A0ABD4XFT1_9RHOB</name>
<dbReference type="Proteomes" id="UP001218364">
    <property type="component" value="Unassembled WGS sequence"/>
</dbReference>
<evidence type="ECO:0000313" key="2">
    <source>
        <dbReference type="Proteomes" id="UP001218364"/>
    </source>
</evidence>
<protein>
    <submittedName>
        <fullName evidence="1">Uncharacterized protein</fullName>
    </submittedName>
</protein>
<dbReference type="AlphaFoldDB" id="A0ABD4XFT1"/>
<accession>A0ABD4XFT1</accession>
<gene>
    <name evidence="1" type="ORF">PXK24_20995</name>
</gene>
<comment type="caution">
    <text evidence="1">The sequence shown here is derived from an EMBL/GenBank/DDBJ whole genome shotgun (WGS) entry which is preliminary data.</text>
</comment>
<reference evidence="1 2" key="1">
    <citation type="submission" date="2023-02" db="EMBL/GenBank/DDBJ databases">
        <title>Population genomics of bacteria associated with diatom.</title>
        <authorList>
            <person name="Xie J."/>
            <person name="Wang H."/>
        </authorList>
    </citation>
    <scope>NUCLEOTIDE SEQUENCE [LARGE SCALE GENOMIC DNA]</scope>
    <source>
        <strain evidence="1 2">PT47_8</strain>
    </source>
</reference>
<evidence type="ECO:0000313" key="1">
    <source>
        <dbReference type="EMBL" id="MDE4168164.1"/>
    </source>
</evidence>
<sequence>MSEQFSTLTTNYKAAIETAISDLEAKLEGAGFDAETHIATFEAISDAIAAFEAEGNSRLSEQFATLTSNYKAAIETAISVLEEKLQGSGVEAADFTTLANLAAALEALDTACAAALSEQFSTLTTNYEAAIETAISDLEAKLQGAGFDAETDPATFEAISDAIAALEAAGNTSLSEQFATLTSNYEAAIETAISALEQELRGAGDDAADFTTLAKLAAAIEALDTSGAAALSEQFSRLTTNYQAAI</sequence>
<proteinExistence type="predicted"/>
<dbReference type="EMBL" id="JARCJK010000023">
    <property type="protein sequence ID" value="MDE4168164.1"/>
    <property type="molecule type" value="Genomic_DNA"/>
</dbReference>